<dbReference type="Proteomes" id="UP000006038">
    <property type="component" value="Chromosome 7"/>
</dbReference>
<evidence type="ECO:0000313" key="2">
    <source>
        <dbReference type="Proteomes" id="UP000006038"/>
    </source>
</evidence>
<dbReference type="AlphaFoldDB" id="J3MJL5"/>
<dbReference type="EnsemblPlants" id="OB07G15970.1">
    <property type="protein sequence ID" value="OB07G15970.1"/>
    <property type="gene ID" value="OB07G15970"/>
</dbReference>
<sequence>MKIHRQKTQTCTTENPGEVCEKPVVVTNVVSEVELPKEFTTEYEMPEEFRVSGPLPPILSNLFPLSTSMEEDVFLTTEDMCYVSTLCPSPPSVVDNLTYQMTTFDDIFLETSMIGVVCCVRYG</sequence>
<organism evidence="1">
    <name type="scientific">Oryza brachyantha</name>
    <name type="common">malo sina</name>
    <dbReference type="NCBI Taxonomy" id="4533"/>
    <lineage>
        <taxon>Eukaryota</taxon>
        <taxon>Viridiplantae</taxon>
        <taxon>Streptophyta</taxon>
        <taxon>Embryophyta</taxon>
        <taxon>Tracheophyta</taxon>
        <taxon>Spermatophyta</taxon>
        <taxon>Magnoliopsida</taxon>
        <taxon>Liliopsida</taxon>
        <taxon>Poales</taxon>
        <taxon>Poaceae</taxon>
        <taxon>BOP clade</taxon>
        <taxon>Oryzoideae</taxon>
        <taxon>Oryzeae</taxon>
        <taxon>Oryzinae</taxon>
        <taxon>Oryza</taxon>
    </lineage>
</organism>
<keyword evidence="2" id="KW-1185">Reference proteome</keyword>
<reference evidence="1" key="1">
    <citation type="journal article" date="2013" name="Nat. Commun.">
        <title>Whole-genome sequencing of Oryza brachyantha reveals mechanisms underlying Oryza genome evolution.</title>
        <authorList>
            <person name="Chen J."/>
            <person name="Huang Q."/>
            <person name="Gao D."/>
            <person name="Wang J."/>
            <person name="Lang Y."/>
            <person name="Liu T."/>
            <person name="Li B."/>
            <person name="Bai Z."/>
            <person name="Luis Goicoechea J."/>
            <person name="Liang C."/>
            <person name="Chen C."/>
            <person name="Zhang W."/>
            <person name="Sun S."/>
            <person name="Liao Y."/>
            <person name="Zhang X."/>
            <person name="Yang L."/>
            <person name="Song C."/>
            <person name="Wang M."/>
            <person name="Shi J."/>
            <person name="Liu G."/>
            <person name="Liu J."/>
            <person name="Zhou H."/>
            <person name="Zhou W."/>
            <person name="Yu Q."/>
            <person name="An N."/>
            <person name="Chen Y."/>
            <person name="Cai Q."/>
            <person name="Wang B."/>
            <person name="Liu B."/>
            <person name="Min J."/>
            <person name="Huang Y."/>
            <person name="Wu H."/>
            <person name="Li Z."/>
            <person name="Zhang Y."/>
            <person name="Yin Y."/>
            <person name="Song W."/>
            <person name="Jiang J."/>
            <person name="Jackson S.A."/>
            <person name="Wing R.A."/>
            <person name="Wang J."/>
            <person name="Chen M."/>
        </authorList>
    </citation>
    <scope>NUCLEOTIDE SEQUENCE [LARGE SCALE GENOMIC DNA]</scope>
    <source>
        <strain evidence="1">cv. IRGC 101232</strain>
    </source>
</reference>
<protein>
    <submittedName>
        <fullName evidence="1">Uncharacterized protein</fullName>
    </submittedName>
</protein>
<evidence type="ECO:0000313" key="1">
    <source>
        <dbReference type="EnsemblPlants" id="OB07G15970.1"/>
    </source>
</evidence>
<dbReference type="HOGENOM" id="CLU_2018763_0_0_1"/>
<reference evidence="1" key="2">
    <citation type="submission" date="2013-04" db="UniProtKB">
        <authorList>
            <consortium name="EnsemblPlants"/>
        </authorList>
    </citation>
    <scope>IDENTIFICATION</scope>
</reference>
<name>J3MJL5_ORYBR</name>
<accession>J3MJL5</accession>
<proteinExistence type="predicted"/>
<dbReference type="Gramene" id="OB07G15970.1">
    <property type="protein sequence ID" value="OB07G15970.1"/>
    <property type="gene ID" value="OB07G15970"/>
</dbReference>